<evidence type="ECO:0000256" key="5">
    <source>
        <dbReference type="HAMAP-Rule" id="MF_00320"/>
    </source>
</evidence>
<dbReference type="PANTHER" id="PTHR11800">
    <property type="entry name" value="DNA-DIRECTED RNA POLYMERASE"/>
    <property type="match status" value="1"/>
</dbReference>
<protein>
    <recommendedName>
        <fullName evidence="5">DNA-directed RNA polymerase subunit Rpo3</fullName>
        <ecNumber evidence="5">2.7.7.6</ecNumber>
    </recommendedName>
    <alternativeName>
        <fullName evidence="5">DNA-directed RNA polymerase subunit D</fullName>
    </alternativeName>
</protein>
<keyword evidence="5" id="KW-0003">3Fe-4S</keyword>
<feature type="domain" description="4Fe-4S ferredoxin-type" evidence="6">
    <location>
        <begin position="161"/>
        <end position="191"/>
    </location>
</feature>
<dbReference type="Pfam" id="PF01000">
    <property type="entry name" value="RNA_pol_A_bac"/>
    <property type="match status" value="1"/>
</dbReference>
<keyword evidence="5" id="KW-0479">Metal-binding</keyword>
<dbReference type="SMART" id="SM00662">
    <property type="entry name" value="RPOLD"/>
    <property type="match status" value="1"/>
</dbReference>
<dbReference type="GO" id="GO:0051538">
    <property type="term" value="F:3 iron, 4 sulfur cluster binding"/>
    <property type="evidence" value="ECO:0007669"/>
    <property type="project" value="UniProtKB-KW"/>
</dbReference>
<evidence type="ECO:0000256" key="3">
    <source>
        <dbReference type="ARBA" id="ARBA00023163"/>
    </source>
</evidence>
<dbReference type="InterPro" id="IPR017900">
    <property type="entry name" value="4Fe4S_Fe_S_CS"/>
</dbReference>
<gene>
    <name evidence="5" type="primary">rpo3</name>
    <name evidence="5" type="synonym">rpoD</name>
    <name evidence="7" type="ORF">McpAg1_17330</name>
</gene>
<comment type="subcellular location">
    <subcellularLocation>
        <location evidence="5">Cytoplasm</location>
    </subcellularLocation>
</comment>
<evidence type="ECO:0000313" key="8">
    <source>
        <dbReference type="Proteomes" id="UP001273136"/>
    </source>
</evidence>
<dbReference type="Gene3D" id="3.30.1360.10">
    <property type="entry name" value="RNA polymerase, RBP11-like subunit"/>
    <property type="match status" value="1"/>
</dbReference>
<dbReference type="InterPro" id="IPR017896">
    <property type="entry name" value="4Fe4S_Fe-S-bd"/>
</dbReference>
<dbReference type="InterPro" id="IPR050518">
    <property type="entry name" value="Rpo3/RPB3_RNA_Pol_subunit"/>
</dbReference>
<dbReference type="GO" id="GO:0046983">
    <property type="term" value="F:protein dimerization activity"/>
    <property type="evidence" value="ECO:0007669"/>
    <property type="project" value="InterPro"/>
</dbReference>
<dbReference type="CDD" id="cd07030">
    <property type="entry name" value="RNAP_D"/>
    <property type="match status" value="1"/>
</dbReference>
<name>A0AAE4SB81_9EURY</name>
<reference evidence="7" key="1">
    <citation type="submission" date="2023-06" db="EMBL/GenBank/DDBJ databases">
        <title>Genome sequence of Methancorpusculaceae sp. Ag1.</title>
        <authorList>
            <person name="Protasov E."/>
            <person name="Platt K."/>
            <person name="Poehlein A."/>
            <person name="Daniel R."/>
            <person name="Brune A."/>
        </authorList>
    </citation>
    <scope>NUCLEOTIDE SEQUENCE</scope>
    <source>
        <strain evidence="7">Ag1</strain>
    </source>
</reference>
<dbReference type="InterPro" id="IPR036643">
    <property type="entry name" value="RNApol_insert_sf"/>
</dbReference>
<dbReference type="GO" id="GO:0016491">
    <property type="term" value="F:oxidoreductase activity"/>
    <property type="evidence" value="ECO:0007669"/>
    <property type="project" value="UniProtKB-ARBA"/>
</dbReference>
<dbReference type="Pfam" id="PF00037">
    <property type="entry name" value="Fer4"/>
    <property type="match status" value="1"/>
</dbReference>
<dbReference type="GO" id="GO:0003677">
    <property type="term" value="F:DNA binding"/>
    <property type="evidence" value="ECO:0007669"/>
    <property type="project" value="UniProtKB-UniRule"/>
</dbReference>
<evidence type="ECO:0000256" key="4">
    <source>
        <dbReference type="ARBA" id="ARBA00025804"/>
    </source>
</evidence>
<dbReference type="AlphaFoldDB" id="A0AAE4SB81"/>
<feature type="binding site" evidence="5">
    <location>
        <position position="210"/>
    </location>
    <ligand>
        <name>[3Fe-4S] cluster</name>
        <dbReference type="ChEBI" id="CHEBI:21137"/>
    </ligand>
</feature>
<dbReference type="EC" id="2.7.7.6" evidence="5"/>
<dbReference type="GO" id="GO:0046872">
    <property type="term" value="F:metal ion binding"/>
    <property type="evidence" value="ECO:0007669"/>
    <property type="project" value="UniProtKB-KW"/>
</dbReference>
<keyword evidence="5" id="KW-0411">Iron-sulfur</keyword>
<evidence type="ECO:0000313" key="7">
    <source>
        <dbReference type="EMBL" id="MDV0442488.1"/>
    </source>
</evidence>
<proteinExistence type="inferred from homology"/>
<dbReference type="InterPro" id="IPR001514">
    <property type="entry name" value="DNA-dir_RNA_pol_30-40kDasu_CS"/>
</dbReference>
<dbReference type="PROSITE" id="PS00446">
    <property type="entry name" value="RNA_POL_D_30KD"/>
    <property type="match status" value="1"/>
</dbReference>
<dbReference type="NCBIfam" id="NF001988">
    <property type="entry name" value="PRK00783.1"/>
    <property type="match status" value="1"/>
</dbReference>
<dbReference type="InterPro" id="IPR022842">
    <property type="entry name" value="RNAP_Rpo3/Rpb3/RPAC1"/>
</dbReference>
<dbReference type="RefSeq" id="WP_338094909.1">
    <property type="nucleotide sequence ID" value="NZ_JAWDKA010000010.1"/>
</dbReference>
<comment type="catalytic activity">
    <reaction evidence="5">
        <text>RNA(n) + a ribonucleoside 5'-triphosphate = RNA(n+1) + diphosphate</text>
        <dbReference type="Rhea" id="RHEA:21248"/>
        <dbReference type="Rhea" id="RHEA-COMP:14527"/>
        <dbReference type="Rhea" id="RHEA-COMP:17342"/>
        <dbReference type="ChEBI" id="CHEBI:33019"/>
        <dbReference type="ChEBI" id="CHEBI:61557"/>
        <dbReference type="ChEBI" id="CHEBI:140395"/>
        <dbReference type="EC" id="2.7.7.6"/>
    </reaction>
</comment>
<dbReference type="EMBL" id="JAWDKA010000010">
    <property type="protein sequence ID" value="MDV0442488.1"/>
    <property type="molecule type" value="Genomic_DNA"/>
</dbReference>
<organism evidence="7 8">
    <name type="scientific">Methanorbis furvi</name>
    <dbReference type="NCBI Taxonomy" id="3028299"/>
    <lineage>
        <taxon>Archaea</taxon>
        <taxon>Methanobacteriati</taxon>
        <taxon>Methanobacteriota</taxon>
        <taxon>Stenosarchaea group</taxon>
        <taxon>Methanomicrobia</taxon>
        <taxon>Methanomicrobiales</taxon>
        <taxon>Methanocorpusculaceae</taxon>
        <taxon>Methanorbis</taxon>
    </lineage>
</organism>
<dbReference type="PROSITE" id="PS51379">
    <property type="entry name" value="4FE4S_FER_2"/>
    <property type="match status" value="1"/>
</dbReference>
<evidence type="ECO:0000259" key="6">
    <source>
        <dbReference type="PROSITE" id="PS51379"/>
    </source>
</evidence>
<sequence>MDLVFSRLDDSVARFTISGATPAFANALRRSMIGEVPTLAIEDVRIYDNTSVLFDEILAHRLGMVPIKTDLSQFVRRSECSCEGVGCPQCTVTFTLSVEGPEMVTSGDLISMDPRTVPVHNNVPIVKLWENQKVVLEAVAELNTGSEHAKWQPTLACGYKEFPVITIHDTCDGCKKCVDECPRNVLEISENKVRVRVVNGESKEKDCSMCRLCQTACMNSGIGENPAITIGADSTKFVFVVESDGSLPVKEIIERALLHIKSRSTDLTDALQDISTEGL</sequence>
<dbReference type="InterPro" id="IPR011263">
    <property type="entry name" value="DNA-dir_RNA_pol_RpoA/D/Rpb3"/>
</dbReference>
<dbReference type="GO" id="GO:0006351">
    <property type="term" value="P:DNA-templated transcription"/>
    <property type="evidence" value="ECO:0007669"/>
    <property type="project" value="UniProtKB-UniRule"/>
</dbReference>
<evidence type="ECO:0000256" key="2">
    <source>
        <dbReference type="ARBA" id="ARBA00022490"/>
    </source>
</evidence>
<keyword evidence="5" id="KW-0548">Nucleotidyltransferase</keyword>
<keyword evidence="2 5" id="KW-0963">Cytoplasm</keyword>
<dbReference type="Pfam" id="PF01193">
    <property type="entry name" value="RNA_pol_L"/>
    <property type="match status" value="1"/>
</dbReference>
<dbReference type="HAMAP" id="MF_00320">
    <property type="entry name" value="RNApol_arch_Rpo3"/>
    <property type="match status" value="1"/>
</dbReference>
<dbReference type="PROSITE" id="PS00198">
    <property type="entry name" value="4FE4S_FER_1"/>
    <property type="match status" value="1"/>
</dbReference>
<dbReference type="Gene3D" id="3.30.70.3110">
    <property type="match status" value="1"/>
</dbReference>
<comment type="cofactor">
    <cofactor evidence="5">
        <name>[3Fe-4S] cluster</name>
        <dbReference type="ChEBI" id="CHEBI:21137"/>
    </cofactor>
    <text evidence="5">Binds 1 [3Fe-4S] cluster.</text>
</comment>
<dbReference type="GO" id="GO:0000428">
    <property type="term" value="C:DNA-directed RNA polymerase complex"/>
    <property type="evidence" value="ECO:0007669"/>
    <property type="project" value="UniProtKB-KW"/>
</dbReference>
<dbReference type="Gene3D" id="2.170.120.12">
    <property type="entry name" value="DNA-directed RNA polymerase, insert domain"/>
    <property type="match status" value="1"/>
</dbReference>
<comment type="subunit">
    <text evidence="5">Part of the RNA polymerase complex.</text>
</comment>
<dbReference type="GO" id="GO:0005737">
    <property type="term" value="C:cytoplasm"/>
    <property type="evidence" value="ECO:0007669"/>
    <property type="project" value="UniProtKB-SubCell"/>
</dbReference>
<comment type="caution">
    <text evidence="7">The sequence shown here is derived from an EMBL/GenBank/DDBJ whole genome shotgun (WGS) entry which is preliminary data.</text>
</comment>
<dbReference type="GO" id="GO:0003899">
    <property type="term" value="F:DNA-directed RNA polymerase activity"/>
    <property type="evidence" value="ECO:0007669"/>
    <property type="project" value="UniProtKB-UniRule"/>
</dbReference>
<comment type="function">
    <text evidence="5">DNA-dependent RNA polymerase (RNAP) catalyzes the transcription of DNA into RNA using the four ribonucleoside triphosphates as substrates.</text>
</comment>
<keyword evidence="8" id="KW-1185">Reference proteome</keyword>
<keyword evidence="5" id="KW-0808">Transferase</keyword>
<dbReference type="Proteomes" id="UP001273136">
    <property type="component" value="Unassembled WGS sequence"/>
</dbReference>
<dbReference type="PANTHER" id="PTHR11800:SF2">
    <property type="entry name" value="DNA-DIRECTED RNA POLYMERASE II SUBUNIT RPB3"/>
    <property type="match status" value="1"/>
</dbReference>
<dbReference type="InterPro" id="IPR036603">
    <property type="entry name" value="RBP11-like"/>
</dbReference>
<feature type="binding site" evidence="5">
    <location>
        <position position="213"/>
    </location>
    <ligand>
        <name>[3Fe-4S] cluster</name>
        <dbReference type="ChEBI" id="CHEBI:21137"/>
    </ligand>
</feature>
<keyword evidence="5" id="KW-0408">Iron</keyword>
<dbReference type="InterPro" id="IPR011262">
    <property type="entry name" value="DNA-dir_RNA_pol_insert"/>
</dbReference>
<dbReference type="SUPFAM" id="SSF55257">
    <property type="entry name" value="RBP11-like subunits of RNA polymerase"/>
    <property type="match status" value="1"/>
</dbReference>
<accession>A0AAE4SB81</accession>
<dbReference type="SUPFAM" id="SSF56553">
    <property type="entry name" value="Insert subdomain of RNA polymerase alpha subunit"/>
    <property type="match status" value="1"/>
</dbReference>
<keyword evidence="1 5" id="KW-0240">DNA-directed RNA polymerase</keyword>
<feature type="binding site" evidence="5">
    <location>
        <position position="207"/>
    </location>
    <ligand>
        <name>[3Fe-4S] cluster</name>
        <dbReference type="ChEBI" id="CHEBI:21137"/>
    </ligand>
</feature>
<comment type="similarity">
    <text evidence="4 5">Belongs to the archaeal Rpo3/eukaryotic RPB3 RNA polymerase subunit family.</text>
</comment>
<evidence type="ECO:0000256" key="1">
    <source>
        <dbReference type="ARBA" id="ARBA00022478"/>
    </source>
</evidence>
<keyword evidence="3 5" id="KW-0804">Transcription</keyword>